<name>A0ABQ8K5B6_9APHY</name>
<comment type="caution">
    <text evidence="1">The sequence shown here is derived from an EMBL/GenBank/DDBJ whole genome shotgun (WGS) entry which is preliminary data.</text>
</comment>
<dbReference type="PANTHER" id="PTHR10188">
    <property type="entry name" value="L-ASPARAGINASE"/>
    <property type="match status" value="1"/>
</dbReference>
<reference evidence="1 2" key="1">
    <citation type="journal article" date="2021" name="Environ. Microbiol.">
        <title>Gene family expansions and transcriptome signatures uncover fungal adaptations to wood decay.</title>
        <authorList>
            <person name="Hage H."/>
            <person name="Miyauchi S."/>
            <person name="Viragh M."/>
            <person name="Drula E."/>
            <person name="Min B."/>
            <person name="Chaduli D."/>
            <person name="Navarro D."/>
            <person name="Favel A."/>
            <person name="Norest M."/>
            <person name="Lesage-Meessen L."/>
            <person name="Balint B."/>
            <person name="Merenyi Z."/>
            <person name="de Eugenio L."/>
            <person name="Morin E."/>
            <person name="Martinez A.T."/>
            <person name="Baldrian P."/>
            <person name="Stursova M."/>
            <person name="Martinez M.J."/>
            <person name="Novotny C."/>
            <person name="Magnuson J.K."/>
            <person name="Spatafora J.W."/>
            <person name="Maurice S."/>
            <person name="Pangilinan J."/>
            <person name="Andreopoulos W."/>
            <person name="LaButti K."/>
            <person name="Hundley H."/>
            <person name="Na H."/>
            <person name="Kuo A."/>
            <person name="Barry K."/>
            <person name="Lipzen A."/>
            <person name="Henrissat B."/>
            <person name="Riley R."/>
            <person name="Ahrendt S."/>
            <person name="Nagy L.G."/>
            <person name="Grigoriev I.V."/>
            <person name="Martin F."/>
            <person name="Rosso M.N."/>
        </authorList>
    </citation>
    <scope>NUCLEOTIDE SEQUENCE [LARGE SCALE GENOMIC DNA]</scope>
    <source>
        <strain evidence="1 2">CIRM-BRFM 1785</strain>
    </source>
</reference>
<evidence type="ECO:0000313" key="1">
    <source>
        <dbReference type="EMBL" id="KAH9832184.1"/>
    </source>
</evidence>
<dbReference type="InterPro" id="IPR000246">
    <property type="entry name" value="Peptidase_T2"/>
</dbReference>
<dbReference type="EMBL" id="JADCUA010000022">
    <property type="protein sequence ID" value="KAH9832184.1"/>
    <property type="molecule type" value="Genomic_DNA"/>
</dbReference>
<proteinExistence type="predicted"/>
<keyword evidence="2" id="KW-1185">Reference proteome</keyword>
<dbReference type="Proteomes" id="UP000814176">
    <property type="component" value="Unassembled WGS sequence"/>
</dbReference>
<accession>A0ABQ8K5B6</accession>
<dbReference type="RefSeq" id="XP_047775203.1">
    <property type="nucleotide sequence ID" value="XM_047926254.1"/>
</dbReference>
<dbReference type="Pfam" id="PF01112">
    <property type="entry name" value="Asparaginase_2"/>
    <property type="match status" value="1"/>
</dbReference>
<protein>
    <submittedName>
        <fullName evidence="1">Nucleophile aminohydrolase</fullName>
    </submittedName>
</protein>
<gene>
    <name evidence="1" type="ORF">C8Q71DRAFT_824138</name>
</gene>
<organism evidence="1 2">
    <name type="scientific">Rhodofomes roseus</name>
    <dbReference type="NCBI Taxonomy" id="34475"/>
    <lineage>
        <taxon>Eukaryota</taxon>
        <taxon>Fungi</taxon>
        <taxon>Dikarya</taxon>
        <taxon>Basidiomycota</taxon>
        <taxon>Agaricomycotina</taxon>
        <taxon>Agaricomycetes</taxon>
        <taxon>Polyporales</taxon>
        <taxon>Rhodofomes</taxon>
    </lineage>
</organism>
<sequence length="388" mass="40582">MSTATQPFYIVAVHGGAGVHSPASDTHVKKTMKIACRKALLRLQESNSALDAVQEAVSSLEDDDCLNAGYGSNLTSNGTVECDASIMCGTTGAFGSVGAASGIKHPVKLARSVLEYSRRPDPLGRIAPLMLVADGALQFARSQGIAIVPPGTLVTPRAKEEWERWTTVLNSVSSSETIGGCSADECPVLQTQVCAPSLVATDHSSLHDVQDTVGAVACDAEGSFSAGVSSGGLLLKHPGRIGEAAMYGSGCWAAGLSHGDVCGAACSVSGAGEHITRAALARSVVEALEVSDVDTHETIRRMLLDNLRAARHGQEEGLPQAGILLLIRERVSEGTSVPRLWCAFTTESMAIAYASSLDPKPKALILRRPRQQKTETPIYLAALPLTRG</sequence>
<evidence type="ECO:0000313" key="2">
    <source>
        <dbReference type="Proteomes" id="UP000814176"/>
    </source>
</evidence>
<dbReference type="Gene3D" id="3.60.20.30">
    <property type="entry name" value="(Glycosyl)asparaginase"/>
    <property type="match status" value="1"/>
</dbReference>
<dbReference type="InterPro" id="IPR029055">
    <property type="entry name" value="Ntn_hydrolases_N"/>
</dbReference>
<dbReference type="SUPFAM" id="SSF56235">
    <property type="entry name" value="N-terminal nucleophile aminohydrolases (Ntn hydrolases)"/>
    <property type="match status" value="1"/>
</dbReference>
<dbReference type="GeneID" id="72006986"/>
<dbReference type="CDD" id="cd04514">
    <property type="entry name" value="Taspase1_like"/>
    <property type="match status" value="1"/>
</dbReference>
<dbReference type="InterPro" id="IPR037464">
    <property type="entry name" value="Taspase1"/>
</dbReference>
<dbReference type="PANTHER" id="PTHR10188:SF8">
    <property type="entry name" value="THREONINE ASPARTASE 1"/>
    <property type="match status" value="1"/>
</dbReference>